<dbReference type="AlphaFoldDB" id="A0A8S0QEX0"/>
<evidence type="ECO:0000313" key="4">
    <source>
        <dbReference type="Proteomes" id="UP000594638"/>
    </source>
</evidence>
<dbReference type="PANTHER" id="PTHR23024:SF467">
    <property type="entry name" value="CARBOXYLESTERASE 12-RELATED"/>
    <property type="match status" value="1"/>
</dbReference>
<comment type="similarity">
    <text evidence="1">Belongs to the 'GDXG' lipolytic enzyme family.</text>
</comment>
<dbReference type="Gramene" id="OE9A119775T1">
    <property type="protein sequence ID" value="OE9A119775C1"/>
    <property type="gene ID" value="OE9A119775"/>
</dbReference>
<feature type="domain" description="Alpha/beta hydrolase fold-3" evidence="2">
    <location>
        <begin position="75"/>
        <end position="301"/>
    </location>
</feature>
<dbReference type="Proteomes" id="UP000594638">
    <property type="component" value="Unassembled WGS sequence"/>
</dbReference>
<dbReference type="InterPro" id="IPR050466">
    <property type="entry name" value="Carboxylest/Gibb_receptor"/>
</dbReference>
<evidence type="ECO:0000256" key="1">
    <source>
        <dbReference type="ARBA" id="ARBA00010515"/>
    </source>
</evidence>
<dbReference type="EMBL" id="CACTIH010001882">
    <property type="protein sequence ID" value="CAA2967396.1"/>
    <property type="molecule type" value="Genomic_DNA"/>
</dbReference>
<comment type="caution">
    <text evidence="3">The sequence shown here is derived from an EMBL/GenBank/DDBJ whole genome shotgun (WGS) entry which is preliminary data.</text>
</comment>
<evidence type="ECO:0000313" key="3">
    <source>
        <dbReference type="EMBL" id="CAA2967396.1"/>
    </source>
</evidence>
<organism evidence="3 4">
    <name type="scientific">Olea europaea subsp. europaea</name>
    <dbReference type="NCBI Taxonomy" id="158383"/>
    <lineage>
        <taxon>Eukaryota</taxon>
        <taxon>Viridiplantae</taxon>
        <taxon>Streptophyta</taxon>
        <taxon>Embryophyta</taxon>
        <taxon>Tracheophyta</taxon>
        <taxon>Spermatophyta</taxon>
        <taxon>Magnoliopsida</taxon>
        <taxon>eudicotyledons</taxon>
        <taxon>Gunneridae</taxon>
        <taxon>Pentapetalae</taxon>
        <taxon>asterids</taxon>
        <taxon>lamiids</taxon>
        <taxon>Lamiales</taxon>
        <taxon>Oleaceae</taxon>
        <taxon>Oleeae</taxon>
        <taxon>Olea</taxon>
    </lineage>
</organism>
<reference evidence="3 4" key="1">
    <citation type="submission" date="2019-12" db="EMBL/GenBank/DDBJ databases">
        <authorList>
            <person name="Alioto T."/>
            <person name="Alioto T."/>
            <person name="Gomez Garrido J."/>
        </authorList>
    </citation>
    <scope>NUCLEOTIDE SEQUENCE [LARGE SCALE GENOMIC DNA]</scope>
</reference>
<accession>A0A8S0QEX0</accession>
<dbReference type="OrthoDB" id="408631at2759"/>
<gene>
    <name evidence="3" type="ORF">OLEA9_A119775</name>
</gene>
<sequence>MAANSTEILHDFHPMIRVYKDGKVERFVGIDIVPASVDSETGVRSKDVVISPEHDVSARLYLPGNIDPGQKLPLLVYFHGGGFVAESPSSSTYQNHLNSLVAEANVVAVSVGYRLAPEHPVPIAYEDSWLALKWDSWLQIKCVASESTGDGHEQWIQQNADFNHVYFGGDSAGANIAHNMAIRFGQEKLPGINLDGIFLNCPFFWGKDSIGNEGTSLVFKKSYVDNFWAFSFPSATGLDDPLINPSMDLNLSKLGCKKVLIYVAEEDILKERGYHYKEALKKCGWNGEVDIVDVKGENHVFSVLFPNSENGKAMLKRVASFINQ</sequence>
<dbReference type="InterPro" id="IPR029058">
    <property type="entry name" value="AB_hydrolase_fold"/>
</dbReference>
<proteinExistence type="inferred from homology"/>
<keyword evidence="4" id="KW-1185">Reference proteome</keyword>
<dbReference type="PANTHER" id="PTHR23024">
    <property type="entry name" value="ARYLACETAMIDE DEACETYLASE"/>
    <property type="match status" value="1"/>
</dbReference>
<name>A0A8S0QEX0_OLEEU</name>
<protein>
    <submittedName>
        <fullName evidence="3">Arylacetamide deacetylase</fullName>
    </submittedName>
</protein>
<dbReference type="Pfam" id="PF07859">
    <property type="entry name" value="Abhydrolase_3"/>
    <property type="match status" value="1"/>
</dbReference>
<evidence type="ECO:0000259" key="2">
    <source>
        <dbReference type="Pfam" id="PF07859"/>
    </source>
</evidence>
<dbReference type="Gene3D" id="3.40.50.1820">
    <property type="entry name" value="alpha/beta hydrolase"/>
    <property type="match status" value="1"/>
</dbReference>
<dbReference type="InterPro" id="IPR013094">
    <property type="entry name" value="AB_hydrolase_3"/>
</dbReference>
<dbReference type="SUPFAM" id="SSF53474">
    <property type="entry name" value="alpha/beta-Hydrolases"/>
    <property type="match status" value="1"/>
</dbReference>
<dbReference type="GO" id="GO:0016787">
    <property type="term" value="F:hydrolase activity"/>
    <property type="evidence" value="ECO:0007669"/>
    <property type="project" value="InterPro"/>
</dbReference>